<dbReference type="AlphaFoldDB" id="A0A369JHQ4"/>
<keyword evidence="3" id="KW-1185">Reference proteome</keyword>
<proteinExistence type="predicted"/>
<protein>
    <submittedName>
        <fullName evidence="2">Uncharacterized protein</fullName>
    </submittedName>
</protein>
<name>A0A369JHQ4_HYPMA</name>
<dbReference type="OrthoDB" id="5424209at2759"/>
<evidence type="ECO:0000256" key="1">
    <source>
        <dbReference type="SAM" id="Coils"/>
    </source>
</evidence>
<keyword evidence="1" id="KW-0175">Coiled coil</keyword>
<evidence type="ECO:0000313" key="2">
    <source>
        <dbReference type="EMBL" id="RDB20097.1"/>
    </source>
</evidence>
<comment type="caution">
    <text evidence="2">The sequence shown here is derived from an EMBL/GenBank/DDBJ whole genome shotgun (WGS) entry which is preliminary data.</text>
</comment>
<reference evidence="2" key="1">
    <citation type="submission" date="2018-04" db="EMBL/GenBank/DDBJ databases">
        <title>Whole genome sequencing of Hypsizygus marmoreus.</title>
        <authorList>
            <person name="Choi I.-G."/>
            <person name="Min B."/>
            <person name="Kim J.-G."/>
            <person name="Kim S."/>
            <person name="Oh Y.-L."/>
            <person name="Kong W.-S."/>
            <person name="Park H."/>
            <person name="Jeong J."/>
            <person name="Song E.-S."/>
        </authorList>
    </citation>
    <scope>NUCLEOTIDE SEQUENCE [LARGE SCALE GENOMIC DNA]</scope>
    <source>
        <strain evidence="2">51987-8</strain>
    </source>
</reference>
<dbReference type="EMBL" id="LUEZ02000071">
    <property type="protein sequence ID" value="RDB20097.1"/>
    <property type="molecule type" value="Genomic_DNA"/>
</dbReference>
<evidence type="ECO:0000313" key="3">
    <source>
        <dbReference type="Proteomes" id="UP000076154"/>
    </source>
</evidence>
<sequence>MDSDAPKIIQQVVDTMRLRPDLLQLTPFALECMAYASERQAPASPGSPWPTLSDASRLSALTLVSQGSDTTIVSAHAVSDYERDWYYSGITDDGDHPLLLYRTGSDRYPCIPPTGRNANQPTKSLRGVHGTPLNKVWRAVGPQVSGLVKKAVKTRYSIDPARFITHGEDKDTLGPVVVWIAVYPGSTSADTAHEVSKDILELLKRNGVEDVEVEWHEAVTEKAIGPALLCIVGSNHATVDVRRHLTSALGIPIATAEREEEDTQGTIGFFFHENHDRRGMPSTKVYAVTNHHVLRKRDEEKYEFRGAGAPRQYVRVCGLRRFQKGLNEIRLDVSRHSTLADLYTREIIKFEEKETSQDEEEAEEDAEQLRITRQKLDEEKRAVEVLEQFYNNLKAQWSDIGLRNIGHVHYSPRISVDVEGERFTEDWGTIELLEAKFKDQFRGNVVDLGTAIPSDKLTEMMYPRSDGRPGFKYPENRQFRINDFVTREQLANPKFDSEDQSNFIVLKHGCTTDLTIGRYAGLESFLCDEHGVESVELAIYNYDKRSGPFSAKGDSGSLIFDGLGRMVGLLHSGRLKRGGLTSTHVTYATPAWWVIARIMEKYPHADFYRTGW</sequence>
<dbReference type="Proteomes" id="UP000076154">
    <property type="component" value="Unassembled WGS sequence"/>
</dbReference>
<gene>
    <name evidence="2" type="ORF">Hypma_012780</name>
</gene>
<accession>A0A369JHQ4</accession>
<organism evidence="2 3">
    <name type="scientific">Hypsizygus marmoreus</name>
    <name type="common">White beech mushroom</name>
    <name type="synonym">Agaricus marmoreus</name>
    <dbReference type="NCBI Taxonomy" id="39966"/>
    <lineage>
        <taxon>Eukaryota</taxon>
        <taxon>Fungi</taxon>
        <taxon>Dikarya</taxon>
        <taxon>Basidiomycota</taxon>
        <taxon>Agaricomycotina</taxon>
        <taxon>Agaricomycetes</taxon>
        <taxon>Agaricomycetidae</taxon>
        <taxon>Agaricales</taxon>
        <taxon>Tricholomatineae</taxon>
        <taxon>Lyophyllaceae</taxon>
        <taxon>Hypsizygus</taxon>
    </lineage>
</organism>
<dbReference type="InParanoid" id="A0A369JHQ4"/>
<feature type="coiled-coil region" evidence="1">
    <location>
        <begin position="352"/>
        <end position="396"/>
    </location>
</feature>